<dbReference type="HOGENOM" id="CLU_047639_6_1_1"/>
<name>W4K8I0_HETIT</name>
<dbReference type="Gene3D" id="2.40.40.10">
    <property type="entry name" value="RlpA-like domain"/>
    <property type="match status" value="1"/>
</dbReference>
<dbReference type="InterPro" id="IPR036908">
    <property type="entry name" value="RlpA-like_sf"/>
</dbReference>
<sequence length="92" mass="9488">MHQGTYFAVGLGACGWTNTDSDYIVALASADYGSGAHCGKTISVSANGKTHSAQVVDKCPGCSSGDLDMSPALFTTFADESVGVVQVTWSYD</sequence>
<dbReference type="STRING" id="747525.W4K8I0"/>
<keyword evidence="3" id="KW-1185">Reference proteome</keyword>
<evidence type="ECO:0000313" key="3">
    <source>
        <dbReference type="Proteomes" id="UP000030671"/>
    </source>
</evidence>
<protein>
    <submittedName>
        <fullName evidence="2">Non-catalytic module family EXPN protein</fullName>
    </submittedName>
</protein>
<dbReference type="InterPro" id="IPR051477">
    <property type="entry name" value="Expansin_CellWall"/>
</dbReference>
<dbReference type="OrthoDB" id="623670at2759"/>
<dbReference type="CDD" id="cd22191">
    <property type="entry name" value="DPBB_RlpA_EXP_N-like"/>
    <property type="match status" value="1"/>
</dbReference>
<organism evidence="2 3">
    <name type="scientific">Heterobasidion irregulare (strain TC 32-1)</name>
    <dbReference type="NCBI Taxonomy" id="747525"/>
    <lineage>
        <taxon>Eukaryota</taxon>
        <taxon>Fungi</taxon>
        <taxon>Dikarya</taxon>
        <taxon>Basidiomycota</taxon>
        <taxon>Agaricomycotina</taxon>
        <taxon>Agaricomycetes</taxon>
        <taxon>Russulales</taxon>
        <taxon>Bondarzewiaceae</taxon>
        <taxon>Heterobasidion</taxon>
        <taxon>Heterobasidion annosum species complex</taxon>
    </lineage>
</organism>
<dbReference type="eggNOG" id="ENOG502S6X4">
    <property type="taxonomic scope" value="Eukaryota"/>
</dbReference>
<evidence type="ECO:0000256" key="1">
    <source>
        <dbReference type="ARBA" id="ARBA00022729"/>
    </source>
</evidence>
<dbReference type="InParanoid" id="W4K8I0"/>
<dbReference type="Proteomes" id="UP000030671">
    <property type="component" value="Unassembled WGS sequence"/>
</dbReference>
<dbReference type="GeneID" id="20676152"/>
<dbReference type="KEGG" id="hir:HETIRDRAFT_45142"/>
<dbReference type="SUPFAM" id="SSF50685">
    <property type="entry name" value="Barwin-like endoglucanases"/>
    <property type="match status" value="1"/>
</dbReference>
<reference evidence="2 3" key="1">
    <citation type="journal article" date="2012" name="New Phytol.">
        <title>Insight into trade-off between wood decay and parasitism from the genome of a fungal forest pathogen.</title>
        <authorList>
            <person name="Olson A."/>
            <person name="Aerts A."/>
            <person name="Asiegbu F."/>
            <person name="Belbahri L."/>
            <person name="Bouzid O."/>
            <person name="Broberg A."/>
            <person name="Canback B."/>
            <person name="Coutinho P.M."/>
            <person name="Cullen D."/>
            <person name="Dalman K."/>
            <person name="Deflorio G."/>
            <person name="van Diepen L.T."/>
            <person name="Dunand C."/>
            <person name="Duplessis S."/>
            <person name="Durling M."/>
            <person name="Gonthier P."/>
            <person name="Grimwood J."/>
            <person name="Fossdal C.G."/>
            <person name="Hansson D."/>
            <person name="Henrissat B."/>
            <person name="Hietala A."/>
            <person name="Himmelstrand K."/>
            <person name="Hoffmeister D."/>
            <person name="Hogberg N."/>
            <person name="James T.Y."/>
            <person name="Karlsson M."/>
            <person name="Kohler A."/>
            <person name="Kues U."/>
            <person name="Lee Y.H."/>
            <person name="Lin Y.C."/>
            <person name="Lind M."/>
            <person name="Lindquist E."/>
            <person name="Lombard V."/>
            <person name="Lucas S."/>
            <person name="Lunden K."/>
            <person name="Morin E."/>
            <person name="Murat C."/>
            <person name="Park J."/>
            <person name="Raffaello T."/>
            <person name="Rouze P."/>
            <person name="Salamov A."/>
            <person name="Schmutz J."/>
            <person name="Solheim H."/>
            <person name="Stahlberg J."/>
            <person name="Velez H."/>
            <person name="de Vries R.P."/>
            <person name="Wiebenga A."/>
            <person name="Woodward S."/>
            <person name="Yakovlev I."/>
            <person name="Garbelotto M."/>
            <person name="Martin F."/>
            <person name="Grigoriev I.V."/>
            <person name="Stenlid J."/>
        </authorList>
    </citation>
    <scope>NUCLEOTIDE SEQUENCE [LARGE SCALE GENOMIC DNA]</scope>
    <source>
        <strain evidence="2 3">TC 32-1</strain>
    </source>
</reference>
<dbReference type="PANTHER" id="PTHR31836">
    <property type="match status" value="1"/>
</dbReference>
<gene>
    <name evidence="2" type="ORF">HETIRDRAFT_45142</name>
</gene>
<dbReference type="EMBL" id="KI925458">
    <property type="protein sequence ID" value="ETW82098.1"/>
    <property type="molecule type" value="Genomic_DNA"/>
</dbReference>
<dbReference type="PANTHER" id="PTHR31836:SF28">
    <property type="entry name" value="SRCR DOMAIN-CONTAINING PROTEIN-RELATED"/>
    <property type="match status" value="1"/>
</dbReference>
<keyword evidence="1" id="KW-0732">Signal</keyword>
<accession>W4K8I0</accession>
<dbReference type="AlphaFoldDB" id="W4K8I0"/>
<proteinExistence type="predicted"/>
<dbReference type="RefSeq" id="XP_009545801.1">
    <property type="nucleotide sequence ID" value="XM_009547506.1"/>
</dbReference>
<evidence type="ECO:0000313" key="2">
    <source>
        <dbReference type="EMBL" id="ETW82098.1"/>
    </source>
</evidence>